<dbReference type="Pfam" id="PF14923">
    <property type="entry name" value="CCDC142"/>
    <property type="match status" value="1"/>
</dbReference>
<evidence type="ECO:0000313" key="3">
    <source>
        <dbReference type="Proteomes" id="UP000546235"/>
    </source>
</evidence>
<evidence type="ECO:0000313" key="2">
    <source>
        <dbReference type="EMBL" id="NWX10514.1"/>
    </source>
</evidence>
<sequence>AARELSRALAQGRWGPGGHRVVAAPSSSPGTRRCCRGVRWPSPRPPAAPVPRECEEELGRLCLRLLCQSVLRGWERDFTRALGSALSDKCSGDPVPAAVPVCSRTARCLQRLYPALAFALRCLR</sequence>
<dbReference type="PANTHER" id="PTHR21436">
    <property type="entry name" value="COILED-COIL DOMAIN-CONTAINING PROTEIN 142"/>
    <property type="match status" value="1"/>
</dbReference>
<dbReference type="EMBL" id="VZSB01003474">
    <property type="protein sequence ID" value="NWX10514.1"/>
    <property type="molecule type" value="Genomic_DNA"/>
</dbReference>
<dbReference type="Proteomes" id="UP000546235">
    <property type="component" value="Unassembled WGS sequence"/>
</dbReference>
<comment type="caution">
    <text evidence="2">The sequence shown here is derived from an EMBL/GenBank/DDBJ whole genome shotgun (WGS) entry which is preliminary data.</text>
</comment>
<feature type="non-terminal residue" evidence="2">
    <location>
        <position position="124"/>
    </location>
</feature>
<dbReference type="AlphaFoldDB" id="A0A7K6TIS3"/>
<gene>
    <name evidence="2" type="primary">Ccdc142_1</name>
    <name evidence="2" type="ORF">CALNIC_R15057</name>
</gene>
<protein>
    <submittedName>
        <fullName evidence="2">CC142 protein</fullName>
    </submittedName>
</protein>
<organism evidence="2 3">
    <name type="scientific">Caloenas nicobarica</name>
    <name type="common">Nicobar pigeon</name>
    <dbReference type="NCBI Taxonomy" id="187106"/>
    <lineage>
        <taxon>Eukaryota</taxon>
        <taxon>Metazoa</taxon>
        <taxon>Chordata</taxon>
        <taxon>Craniata</taxon>
        <taxon>Vertebrata</taxon>
        <taxon>Euteleostomi</taxon>
        <taxon>Archelosauria</taxon>
        <taxon>Archosauria</taxon>
        <taxon>Dinosauria</taxon>
        <taxon>Saurischia</taxon>
        <taxon>Theropoda</taxon>
        <taxon>Coelurosauria</taxon>
        <taxon>Aves</taxon>
        <taxon>Neognathae</taxon>
        <taxon>Neoaves</taxon>
        <taxon>Columbimorphae</taxon>
        <taxon>Columbiformes</taxon>
        <taxon>Columbidae</taxon>
        <taxon>Caloenas</taxon>
    </lineage>
</organism>
<feature type="domain" description="Coiled-coil protein 142 C-terminal" evidence="1">
    <location>
        <begin position="48"/>
        <end position="124"/>
    </location>
</feature>
<accession>A0A7K6TIS3</accession>
<dbReference type="InterPro" id="IPR055350">
    <property type="entry name" value="CCDC142_C"/>
</dbReference>
<keyword evidence="3" id="KW-1185">Reference proteome</keyword>
<dbReference type="InterPro" id="IPR026700">
    <property type="entry name" value="CCDC142"/>
</dbReference>
<dbReference type="PANTHER" id="PTHR21436:SF2">
    <property type="entry name" value="COILED-COIL DOMAIN-CONTAINING PROTEIN 142"/>
    <property type="match status" value="1"/>
</dbReference>
<proteinExistence type="predicted"/>
<reference evidence="2 3" key="1">
    <citation type="submission" date="2019-09" db="EMBL/GenBank/DDBJ databases">
        <title>Bird 10,000 Genomes (B10K) Project - Family phase.</title>
        <authorList>
            <person name="Zhang G."/>
        </authorList>
    </citation>
    <scope>NUCLEOTIDE SEQUENCE [LARGE SCALE GENOMIC DNA]</scope>
    <source>
        <strain evidence="2">OUT-0007</strain>
        <tissue evidence="2">Blood</tissue>
    </source>
</reference>
<name>A0A7K6TIS3_CALNI</name>
<evidence type="ECO:0000259" key="1">
    <source>
        <dbReference type="Pfam" id="PF14923"/>
    </source>
</evidence>
<feature type="non-terminal residue" evidence="2">
    <location>
        <position position="1"/>
    </location>
</feature>